<reference evidence="4 5" key="1">
    <citation type="journal article" date="2012" name="J. Bacteriol.">
        <title>Draft Genome Sequence of Oceaniovalibus guishaninsula JLT2003T.</title>
        <authorList>
            <person name="Tang K."/>
            <person name="Liu K."/>
            <person name="Jiao N."/>
        </authorList>
    </citation>
    <scope>NUCLEOTIDE SEQUENCE [LARGE SCALE GENOMIC DNA]</scope>
    <source>
        <strain evidence="4 5">JLT2003</strain>
    </source>
</reference>
<dbReference type="PANTHER" id="PTHR33495">
    <property type="entry name" value="ANTI-SIGMA FACTOR ANTAGONIST TM_1081-RELATED-RELATED"/>
    <property type="match status" value="1"/>
</dbReference>
<dbReference type="Proteomes" id="UP000006765">
    <property type="component" value="Unassembled WGS sequence"/>
</dbReference>
<dbReference type="Gene3D" id="3.30.750.24">
    <property type="entry name" value="STAS domain"/>
    <property type="match status" value="1"/>
</dbReference>
<keyword evidence="5" id="KW-1185">Reference proteome</keyword>
<sequence>MQLATREEGGVRIITVLADRVDAAIAVQFKDAVRDAAADHAGRVILDMGQVEFLDSSGLGAVIGARKHLAAGAVLELAALTPAVLKVFRLTRMDTIFVIHDGPAEGWVRADAEAVRAS</sequence>
<gene>
    <name evidence="4" type="ORF">OCGS_1779</name>
</gene>
<dbReference type="Pfam" id="PF01740">
    <property type="entry name" value="STAS"/>
    <property type="match status" value="1"/>
</dbReference>
<dbReference type="CDD" id="cd07043">
    <property type="entry name" value="STAS_anti-anti-sigma_factors"/>
    <property type="match status" value="1"/>
</dbReference>
<dbReference type="eggNOG" id="COG1366">
    <property type="taxonomic scope" value="Bacteria"/>
</dbReference>
<dbReference type="InterPro" id="IPR002645">
    <property type="entry name" value="STAS_dom"/>
</dbReference>
<dbReference type="NCBIfam" id="TIGR00377">
    <property type="entry name" value="ant_ant_sig"/>
    <property type="match status" value="1"/>
</dbReference>
<comment type="similarity">
    <text evidence="1 2">Belongs to the anti-sigma-factor antagonist family.</text>
</comment>
<dbReference type="PROSITE" id="PS50801">
    <property type="entry name" value="STAS"/>
    <property type="match status" value="1"/>
</dbReference>
<dbReference type="EMBL" id="AMGO01000036">
    <property type="protein sequence ID" value="EKE44263.1"/>
    <property type="molecule type" value="Genomic_DNA"/>
</dbReference>
<evidence type="ECO:0000313" key="5">
    <source>
        <dbReference type="Proteomes" id="UP000006765"/>
    </source>
</evidence>
<evidence type="ECO:0000259" key="3">
    <source>
        <dbReference type="PROSITE" id="PS50801"/>
    </source>
</evidence>
<comment type="caution">
    <text evidence="4">The sequence shown here is derived from an EMBL/GenBank/DDBJ whole genome shotgun (WGS) entry which is preliminary data.</text>
</comment>
<name>K2H9N6_9RHOB</name>
<dbReference type="AlphaFoldDB" id="K2H9N6"/>
<dbReference type="PANTHER" id="PTHR33495:SF2">
    <property type="entry name" value="ANTI-SIGMA FACTOR ANTAGONIST TM_1081-RELATED"/>
    <property type="match status" value="1"/>
</dbReference>
<evidence type="ECO:0000256" key="1">
    <source>
        <dbReference type="ARBA" id="ARBA00009013"/>
    </source>
</evidence>
<accession>K2H9N6</accession>
<dbReference type="RefSeq" id="WP_007426931.1">
    <property type="nucleotide sequence ID" value="NZ_AMGO01000036.1"/>
</dbReference>
<dbReference type="InterPro" id="IPR003658">
    <property type="entry name" value="Anti-sigma_ant"/>
</dbReference>
<evidence type="ECO:0000256" key="2">
    <source>
        <dbReference type="RuleBase" id="RU003749"/>
    </source>
</evidence>
<dbReference type="InterPro" id="IPR036513">
    <property type="entry name" value="STAS_dom_sf"/>
</dbReference>
<dbReference type="GO" id="GO:0043856">
    <property type="term" value="F:anti-sigma factor antagonist activity"/>
    <property type="evidence" value="ECO:0007669"/>
    <property type="project" value="InterPro"/>
</dbReference>
<dbReference type="OrthoDB" id="9796076at2"/>
<dbReference type="STRING" id="1231392.OCGS_1779"/>
<proteinExistence type="inferred from homology"/>
<organism evidence="4 5">
    <name type="scientific">Oceaniovalibus guishaninsula JLT2003</name>
    <dbReference type="NCBI Taxonomy" id="1231392"/>
    <lineage>
        <taxon>Bacteria</taxon>
        <taxon>Pseudomonadati</taxon>
        <taxon>Pseudomonadota</taxon>
        <taxon>Alphaproteobacteria</taxon>
        <taxon>Rhodobacterales</taxon>
        <taxon>Roseobacteraceae</taxon>
        <taxon>Oceaniovalibus</taxon>
    </lineage>
</organism>
<feature type="domain" description="STAS" evidence="3">
    <location>
        <begin position="13"/>
        <end position="118"/>
    </location>
</feature>
<evidence type="ECO:0000313" key="4">
    <source>
        <dbReference type="EMBL" id="EKE44263.1"/>
    </source>
</evidence>
<dbReference type="SUPFAM" id="SSF52091">
    <property type="entry name" value="SpoIIaa-like"/>
    <property type="match status" value="1"/>
</dbReference>
<protein>
    <recommendedName>
        <fullName evidence="2">Anti-sigma factor antagonist</fullName>
    </recommendedName>
</protein>
<dbReference type="PATRIC" id="fig|1231392.3.peg.1789"/>